<dbReference type="InterPro" id="IPR029062">
    <property type="entry name" value="Class_I_gatase-like"/>
</dbReference>
<protein>
    <submittedName>
        <fullName evidence="4">Helix-turn-helix domain-containing protein</fullName>
    </submittedName>
</protein>
<keyword evidence="2" id="KW-0804">Transcription</keyword>
<dbReference type="EMBL" id="WDPD01000011">
    <property type="protein sequence ID" value="KAB7459656.1"/>
    <property type="molecule type" value="Genomic_DNA"/>
</dbReference>
<accession>A0A7J5TFW0</accession>
<dbReference type="Pfam" id="PF01965">
    <property type="entry name" value="DJ-1_PfpI"/>
    <property type="match status" value="1"/>
</dbReference>
<name>A0A7J5TFW0_9BIFI</name>
<dbReference type="InterPro" id="IPR052158">
    <property type="entry name" value="INH-QAR"/>
</dbReference>
<dbReference type="PANTHER" id="PTHR43130:SF3">
    <property type="entry name" value="HTH-TYPE TRANSCRIPTIONAL REGULATOR RV1931C"/>
    <property type="match status" value="1"/>
</dbReference>
<dbReference type="PANTHER" id="PTHR43130">
    <property type="entry name" value="ARAC-FAMILY TRANSCRIPTIONAL REGULATOR"/>
    <property type="match status" value="1"/>
</dbReference>
<evidence type="ECO:0000313" key="4">
    <source>
        <dbReference type="EMBL" id="KAB7459656.1"/>
    </source>
</evidence>
<sequence>MNVGILMWRRTRPFDMASALEVFSLALNENGKVFIVPMESGCITGSQPICAFDEACRCCSILVIPGFSSFEIGTVPQAREQEITLLQHAHSQGTTLVSLCTGAFWLASCGMLDGRIATTHWQYCEQLGEQYPAINVRHNVLYVQQDNIWTSAGASAGTDACLSITRQLLGDAIAESVSKQMAVTLERSGSHIQIADATSSSQHRFDSDLDHLRMLFLAHPEHPWKAGDLAAALGMSVRTLERKFKEWGTTPHQWILRERLLMAQSLLISTTMRIDSIAHAVGFSDTDLMRRHFLRLFGMTPHQFQLRNERSRLADSSGNPPNGTLRQ</sequence>
<dbReference type="Gene3D" id="1.10.10.60">
    <property type="entry name" value="Homeodomain-like"/>
    <property type="match status" value="1"/>
</dbReference>
<organism evidence="4 5">
    <name type="scientific">Bifidobacterium dentium</name>
    <dbReference type="NCBI Taxonomy" id="1689"/>
    <lineage>
        <taxon>Bacteria</taxon>
        <taxon>Bacillati</taxon>
        <taxon>Actinomycetota</taxon>
        <taxon>Actinomycetes</taxon>
        <taxon>Bifidobacteriales</taxon>
        <taxon>Bifidobacteriaceae</taxon>
        <taxon>Bifidobacterium</taxon>
    </lineage>
</organism>
<evidence type="ECO:0000256" key="1">
    <source>
        <dbReference type="ARBA" id="ARBA00023015"/>
    </source>
</evidence>
<dbReference type="SUPFAM" id="SSF46689">
    <property type="entry name" value="Homeodomain-like"/>
    <property type="match status" value="2"/>
</dbReference>
<dbReference type="InterPro" id="IPR018060">
    <property type="entry name" value="HTH_AraC"/>
</dbReference>
<dbReference type="SUPFAM" id="SSF52317">
    <property type="entry name" value="Class I glutamine amidotransferase-like"/>
    <property type="match status" value="1"/>
</dbReference>
<proteinExistence type="predicted"/>
<dbReference type="InterPro" id="IPR009057">
    <property type="entry name" value="Homeodomain-like_sf"/>
</dbReference>
<evidence type="ECO:0000259" key="3">
    <source>
        <dbReference type="PROSITE" id="PS01124"/>
    </source>
</evidence>
<feature type="domain" description="HTH araC/xylS-type" evidence="3">
    <location>
        <begin position="210"/>
        <end position="307"/>
    </location>
</feature>
<keyword evidence="1" id="KW-0805">Transcription regulation</keyword>
<dbReference type="GO" id="GO:0043565">
    <property type="term" value="F:sequence-specific DNA binding"/>
    <property type="evidence" value="ECO:0007669"/>
    <property type="project" value="InterPro"/>
</dbReference>
<dbReference type="AlphaFoldDB" id="A0A7J5TFW0"/>
<dbReference type="PROSITE" id="PS01124">
    <property type="entry name" value="HTH_ARAC_FAMILY_2"/>
    <property type="match status" value="1"/>
</dbReference>
<evidence type="ECO:0000256" key="2">
    <source>
        <dbReference type="ARBA" id="ARBA00023163"/>
    </source>
</evidence>
<reference evidence="4 5" key="1">
    <citation type="journal article" date="2019" name="Nat. Med.">
        <title>A library of human gut bacterial isolates paired with longitudinal multiomics data enables mechanistic microbiome research.</title>
        <authorList>
            <person name="Poyet M."/>
            <person name="Groussin M."/>
            <person name="Gibbons S.M."/>
            <person name="Avila-Pacheco J."/>
            <person name="Jiang X."/>
            <person name="Kearney S.M."/>
            <person name="Perrotta A.R."/>
            <person name="Berdy B."/>
            <person name="Zhao S."/>
            <person name="Lieberman T.D."/>
            <person name="Swanson P.K."/>
            <person name="Smith M."/>
            <person name="Roesemann S."/>
            <person name="Alexander J.E."/>
            <person name="Rich S.A."/>
            <person name="Livny J."/>
            <person name="Vlamakis H."/>
            <person name="Clish C."/>
            <person name="Bullock K."/>
            <person name="Deik A."/>
            <person name="Scott J."/>
            <person name="Pierce K.A."/>
            <person name="Xavier R.J."/>
            <person name="Alm E.J."/>
        </authorList>
    </citation>
    <scope>NUCLEOTIDE SEQUENCE [LARGE SCALE GENOMIC DNA]</scope>
    <source>
        <strain evidence="4 5">BIOML-A2</strain>
    </source>
</reference>
<gene>
    <name evidence="4" type="ORF">GBB04_09180</name>
</gene>
<dbReference type="SMART" id="SM00342">
    <property type="entry name" value="HTH_ARAC"/>
    <property type="match status" value="1"/>
</dbReference>
<dbReference type="Proteomes" id="UP000429211">
    <property type="component" value="Unassembled WGS sequence"/>
</dbReference>
<comment type="caution">
    <text evidence="4">The sequence shown here is derived from an EMBL/GenBank/DDBJ whole genome shotgun (WGS) entry which is preliminary data.</text>
</comment>
<dbReference type="Gene3D" id="3.40.50.880">
    <property type="match status" value="1"/>
</dbReference>
<dbReference type="Pfam" id="PF12833">
    <property type="entry name" value="HTH_18"/>
    <property type="match status" value="1"/>
</dbReference>
<dbReference type="GO" id="GO:0003700">
    <property type="term" value="F:DNA-binding transcription factor activity"/>
    <property type="evidence" value="ECO:0007669"/>
    <property type="project" value="InterPro"/>
</dbReference>
<dbReference type="InterPro" id="IPR002818">
    <property type="entry name" value="DJ-1/PfpI"/>
</dbReference>
<evidence type="ECO:0000313" key="5">
    <source>
        <dbReference type="Proteomes" id="UP000429211"/>
    </source>
</evidence>